<dbReference type="PANTHER" id="PTHR30508:SF1">
    <property type="entry name" value="UPF0051 PROTEIN ABCI8, CHLOROPLASTIC-RELATED"/>
    <property type="match status" value="1"/>
</dbReference>
<dbReference type="SUPFAM" id="SSF101960">
    <property type="entry name" value="Stabilizer of iron transporter SufD"/>
    <property type="match status" value="1"/>
</dbReference>
<dbReference type="InterPro" id="IPR055346">
    <property type="entry name" value="Fe-S_cluster_assembly_SufBD"/>
</dbReference>
<dbReference type="Pfam" id="PF01458">
    <property type="entry name" value="SUFBD_core"/>
    <property type="match status" value="1"/>
</dbReference>
<reference evidence="3" key="1">
    <citation type="journal article" date="2020" name="mSystems">
        <title>Genome- and Community-Level Interaction Insights into Carbon Utilization and Element Cycling Functions of Hydrothermarchaeota in Hydrothermal Sediment.</title>
        <authorList>
            <person name="Zhou Z."/>
            <person name="Liu Y."/>
            <person name="Xu W."/>
            <person name="Pan J."/>
            <person name="Luo Z.H."/>
            <person name="Li M."/>
        </authorList>
    </citation>
    <scope>NUCLEOTIDE SEQUENCE [LARGE SCALE GENOMIC DNA]</scope>
    <source>
        <strain evidence="3">SpSt-110</strain>
    </source>
</reference>
<accession>A0A7J3XXF5</accession>
<dbReference type="InterPro" id="IPR037284">
    <property type="entry name" value="SUF_FeS_clus_asmbl_SufBD_sf"/>
</dbReference>
<evidence type="ECO:0000313" key="3">
    <source>
        <dbReference type="EMBL" id="HHP67189.1"/>
    </source>
</evidence>
<evidence type="ECO:0000259" key="2">
    <source>
        <dbReference type="Pfam" id="PF01458"/>
    </source>
</evidence>
<comment type="similarity">
    <text evidence="1">Belongs to the iron-sulfur cluster assembly SufBD family.</text>
</comment>
<dbReference type="AlphaFoldDB" id="A0A7J3XXF5"/>
<dbReference type="InterPro" id="IPR000825">
    <property type="entry name" value="SUF_FeS_clus_asmbl_SufBD_core"/>
</dbReference>
<dbReference type="PANTHER" id="PTHR30508">
    <property type="entry name" value="FES CLUSTER ASSEMBLY PROTEIN SUF"/>
    <property type="match status" value="1"/>
</dbReference>
<comment type="caution">
    <text evidence="3">The sequence shown here is derived from an EMBL/GenBank/DDBJ whole genome shotgun (WGS) entry which is preliminary data.</text>
</comment>
<dbReference type="EMBL" id="DRYK01000003">
    <property type="protein sequence ID" value="HHP67189.1"/>
    <property type="molecule type" value="Genomic_DNA"/>
</dbReference>
<feature type="domain" description="SUF system FeS cluster assembly SufBD core" evidence="2">
    <location>
        <begin position="144"/>
        <end position="368"/>
    </location>
</feature>
<sequence length="396" mass="43885">MASRGWLEEIKSRAREGLSKPAPYGEDIDLTEYNEALGRGEFDPARAEEVGFKTGGNAYYLQVDQNYFKYAARLSGVEIMTVREFVENKPDEARDYYWRLIDPGKDKYTATAALLEKGGYYVRVRKNTRVEEPILACLFLSTRGIQAPHNIVVVEEGGEAVVMTGCTIAPESAGVHIGISEFYVEDRAKLTFIMVHSWNRVSHVRPRTSAVVGEEGYYLNYYANLSRVKTLQTYPEVSLGARARAGLYSVVLGLGDASIDYGGAVYLKGEGSSAEIVSKALARDRARVVTRGRLHGVGREVRGHLECRGLMLSRESYMLAIPELSSETLDASLTHEASIGRLAEEEINYLVSKGFTRDESISLLVKGFVSVDEKLFPPRVKSVINSVEKLIVGKAM</sequence>
<name>A0A7J3XXF5_9CREN</name>
<organism evidence="3">
    <name type="scientific">Thermogladius calderae</name>
    <dbReference type="NCBI Taxonomy" id="1200300"/>
    <lineage>
        <taxon>Archaea</taxon>
        <taxon>Thermoproteota</taxon>
        <taxon>Thermoprotei</taxon>
        <taxon>Desulfurococcales</taxon>
        <taxon>Desulfurococcaceae</taxon>
        <taxon>Thermogladius</taxon>
    </lineage>
</organism>
<evidence type="ECO:0000256" key="1">
    <source>
        <dbReference type="ARBA" id="ARBA00043967"/>
    </source>
</evidence>
<protein>
    <submittedName>
        <fullName evidence="3">SufD family Fe-S cluster assembly protein</fullName>
    </submittedName>
</protein>
<dbReference type="GO" id="GO:0016226">
    <property type="term" value="P:iron-sulfur cluster assembly"/>
    <property type="evidence" value="ECO:0007669"/>
    <property type="project" value="InterPro"/>
</dbReference>
<proteinExistence type="inferred from homology"/>
<gene>
    <name evidence="3" type="ORF">ENM60_00075</name>
</gene>